<keyword evidence="3" id="KW-1185">Reference proteome</keyword>
<dbReference type="Proteomes" id="UP001316087">
    <property type="component" value="Unassembled WGS sequence"/>
</dbReference>
<keyword evidence="2" id="KW-0378">Hydrolase</keyword>
<dbReference type="Gene3D" id="3.40.1440.10">
    <property type="entry name" value="GIY-YIG endonuclease"/>
    <property type="match status" value="1"/>
</dbReference>
<reference evidence="2 3" key="1">
    <citation type="submission" date="2022-03" db="EMBL/GenBank/DDBJ databases">
        <authorList>
            <person name="Jo J.-H."/>
            <person name="Im W.-T."/>
        </authorList>
    </citation>
    <scope>NUCLEOTIDE SEQUENCE [LARGE SCALE GENOMIC DNA]</scope>
    <source>
        <strain evidence="2 3">MA9</strain>
    </source>
</reference>
<comment type="caution">
    <text evidence="2">The sequence shown here is derived from an EMBL/GenBank/DDBJ whole genome shotgun (WGS) entry which is preliminary data.</text>
</comment>
<dbReference type="PIRSF" id="PIRSF026568">
    <property type="entry name" value="UCP026568"/>
    <property type="match status" value="1"/>
</dbReference>
<dbReference type="GO" id="GO:0004519">
    <property type="term" value="F:endonuclease activity"/>
    <property type="evidence" value="ECO:0007669"/>
    <property type="project" value="UniProtKB-KW"/>
</dbReference>
<dbReference type="EMBL" id="JAKZFC010000002">
    <property type="protein sequence ID" value="MCH7322078.1"/>
    <property type="molecule type" value="Genomic_DNA"/>
</dbReference>
<evidence type="ECO:0000313" key="3">
    <source>
        <dbReference type="Proteomes" id="UP001316087"/>
    </source>
</evidence>
<accession>A0ABS9UCW4</accession>
<organism evidence="2 3">
    <name type="scientific">Solibacillus palustris</name>
    <dbReference type="NCBI Taxonomy" id="2908203"/>
    <lineage>
        <taxon>Bacteria</taxon>
        <taxon>Bacillati</taxon>
        <taxon>Bacillota</taxon>
        <taxon>Bacilli</taxon>
        <taxon>Bacillales</taxon>
        <taxon>Caryophanaceae</taxon>
        <taxon>Solibacillus</taxon>
    </lineage>
</organism>
<dbReference type="PROSITE" id="PS50164">
    <property type="entry name" value="GIY_YIG"/>
    <property type="match status" value="1"/>
</dbReference>
<dbReference type="InterPro" id="IPR035901">
    <property type="entry name" value="GIY-YIG_endonuc_sf"/>
</dbReference>
<evidence type="ECO:0000259" key="1">
    <source>
        <dbReference type="PROSITE" id="PS50164"/>
    </source>
</evidence>
<gene>
    <name evidence="2" type="ORF">LZ480_09240</name>
</gene>
<sequence>MNVLIKIEMPKPDLVIRQREQVIKPGEVEIKPYFGFIDFHKITRDNGGLFFFYNEKNELLFVGKARKIRQRIKKHFEDNVSPVKNHRNEIHKIEVYEIEDAVEREIYETYAINEFKSKLNVDKVFFER</sequence>
<dbReference type="InterPro" id="IPR014527">
    <property type="entry name" value="UCP026568_excinuclease"/>
</dbReference>
<dbReference type="InterPro" id="IPR047296">
    <property type="entry name" value="GIY-YIG_UvrC_Cho"/>
</dbReference>
<dbReference type="Pfam" id="PF01541">
    <property type="entry name" value="GIY-YIG"/>
    <property type="match status" value="1"/>
</dbReference>
<evidence type="ECO:0000313" key="2">
    <source>
        <dbReference type="EMBL" id="MCH7322078.1"/>
    </source>
</evidence>
<keyword evidence="2" id="KW-0255">Endonuclease</keyword>
<protein>
    <submittedName>
        <fullName evidence="2">Nucleotide excision repair endonuclease</fullName>
    </submittedName>
</protein>
<keyword evidence="2" id="KW-0540">Nuclease</keyword>
<feature type="domain" description="GIY-YIG" evidence="1">
    <location>
        <begin position="45"/>
        <end position="121"/>
    </location>
</feature>
<proteinExistence type="predicted"/>
<dbReference type="CDD" id="cd10434">
    <property type="entry name" value="GIY-YIG_UvrC_Cho"/>
    <property type="match status" value="1"/>
</dbReference>
<dbReference type="SMART" id="SM00465">
    <property type="entry name" value="GIYc"/>
    <property type="match status" value="1"/>
</dbReference>
<dbReference type="SUPFAM" id="SSF82771">
    <property type="entry name" value="GIY-YIG endonuclease"/>
    <property type="match status" value="1"/>
</dbReference>
<dbReference type="InterPro" id="IPR000305">
    <property type="entry name" value="GIY-YIG_endonuc"/>
</dbReference>
<name>A0ABS9UCW4_9BACL</name>